<accession>A0A0C5VD66</accession>
<dbReference type="PATRIC" id="fig|1445510.3.peg.5183"/>
<dbReference type="RefSeq" id="WP_052830536.1">
    <property type="nucleotide sequence ID" value="NZ_CP007142.1"/>
</dbReference>
<dbReference type="AlphaFoldDB" id="A0A0C5VD66"/>
<evidence type="ECO:0000313" key="3">
    <source>
        <dbReference type="EMBL" id="AJQ97250.1"/>
    </source>
</evidence>
<keyword evidence="4" id="KW-1185">Reference proteome</keyword>
<protein>
    <recommendedName>
        <fullName evidence="2">SWIM-type domain-containing protein</fullName>
    </recommendedName>
</protein>
<keyword evidence="1" id="KW-0479">Metal-binding</keyword>
<proteinExistence type="predicted"/>
<dbReference type="STRING" id="1445510.YC6258_05220"/>
<organism evidence="3 4">
    <name type="scientific">Gynuella sunshinyii YC6258</name>
    <dbReference type="NCBI Taxonomy" id="1445510"/>
    <lineage>
        <taxon>Bacteria</taxon>
        <taxon>Pseudomonadati</taxon>
        <taxon>Pseudomonadota</taxon>
        <taxon>Gammaproteobacteria</taxon>
        <taxon>Oceanospirillales</taxon>
        <taxon>Saccharospirillaceae</taxon>
        <taxon>Gynuella</taxon>
    </lineage>
</organism>
<dbReference type="GO" id="GO:0008270">
    <property type="term" value="F:zinc ion binding"/>
    <property type="evidence" value="ECO:0007669"/>
    <property type="project" value="UniProtKB-KW"/>
</dbReference>
<feature type="domain" description="SWIM-type" evidence="2">
    <location>
        <begin position="54"/>
        <end position="87"/>
    </location>
</feature>
<dbReference type="Proteomes" id="UP000032266">
    <property type="component" value="Chromosome"/>
</dbReference>
<gene>
    <name evidence="3" type="ORF">YC6258_05220</name>
</gene>
<evidence type="ECO:0000313" key="4">
    <source>
        <dbReference type="Proteomes" id="UP000032266"/>
    </source>
</evidence>
<dbReference type="OrthoDB" id="9816340at2"/>
<dbReference type="HOGENOM" id="CLU_051328_0_0_6"/>
<dbReference type="EMBL" id="CP007142">
    <property type="protein sequence ID" value="AJQ97250.1"/>
    <property type="molecule type" value="Genomic_DNA"/>
</dbReference>
<dbReference type="InterPro" id="IPR007527">
    <property type="entry name" value="Znf_SWIM"/>
</dbReference>
<dbReference type="KEGG" id="gsn:YC6258_05220"/>
<keyword evidence="1" id="KW-0862">Zinc</keyword>
<keyword evidence="1" id="KW-0863">Zinc-finger</keyword>
<name>A0A0C5VD66_9GAMM</name>
<evidence type="ECO:0000256" key="1">
    <source>
        <dbReference type="PROSITE-ProRule" id="PRU00325"/>
    </source>
</evidence>
<dbReference type="PROSITE" id="PS50966">
    <property type="entry name" value="ZF_SWIM"/>
    <property type="match status" value="1"/>
</dbReference>
<reference evidence="3 4" key="1">
    <citation type="submission" date="2014-01" db="EMBL/GenBank/DDBJ databases">
        <title>Full genme sequencing of cellulolytic bacterium Gynuella sunshinyii YC6258T gen. nov., sp. nov.</title>
        <authorList>
            <person name="Khan H."/>
            <person name="Chung E.J."/>
            <person name="Chung Y.R."/>
        </authorList>
    </citation>
    <scope>NUCLEOTIDE SEQUENCE [LARGE SCALE GENOMIC DNA]</scope>
    <source>
        <strain evidence="3 4">YC6258</strain>
    </source>
</reference>
<evidence type="ECO:0000259" key="2">
    <source>
        <dbReference type="PROSITE" id="PS50966"/>
    </source>
</evidence>
<sequence>MDISLQVIQNLAPDQASLNAAKKLIKPGKWPMRGKSAAVHSIWGQCQGSGANPYYTMADVVDHGYKCTCPSRKFPCKHVLALLWQFAEEAEKFTDGEPPEWVQEWLGRRRKSGAAATATDDKPTVSKNIHAADTPETTLSAAEQAKKEADKIRRAEQNRTKTNTLITAGLEEFQQWIDDQLRTGIAGFLKEASARCRRIAARLVDAKAAALASRVDELPAKLRQLENEHRPAAVFKELGQLILLSEAWLADPEDADARRAVATTETREQVLAHSQTLRRQGLWENVGEKVETRRDGLISHSTWLVNMATDTPEFALLQDYYPASAGKREVGLGNGMQLKGELAYYPSRLPLRAFAVEYQIQTRVDDQPWPVSNTDVWTHYQRSLIQLPWQEQCPYLLGKGRVLADAEGRYWWCSLTDDNRLPLLNHSLPSLLPGALLQAAFITWNGRHAELFNVHSEQWGRLSC</sequence>
<dbReference type="Pfam" id="PF04434">
    <property type="entry name" value="SWIM"/>
    <property type="match status" value="1"/>
</dbReference>